<dbReference type="RefSeq" id="WP_146859488.1">
    <property type="nucleotide sequence ID" value="NZ_BARK01000004.1"/>
</dbReference>
<comment type="caution">
    <text evidence="4">The sequence shown here is derived from an EMBL/GenBank/DDBJ whole genome shotgun (WGS) entry which is preliminary data.</text>
</comment>
<feature type="region of interest" description="Disordered" evidence="1">
    <location>
        <begin position="272"/>
        <end position="292"/>
    </location>
</feature>
<evidence type="ECO:0000313" key="4">
    <source>
        <dbReference type="EMBL" id="GEK95648.1"/>
    </source>
</evidence>
<accession>A0A511B5H7</accession>
<evidence type="ECO:0000256" key="1">
    <source>
        <dbReference type="SAM" id="MobiDB-lite"/>
    </source>
</evidence>
<protein>
    <recommendedName>
        <fullName evidence="3">Putative auto-transporter adhesin head GIN domain-containing protein</fullName>
    </recommendedName>
</protein>
<evidence type="ECO:0000256" key="2">
    <source>
        <dbReference type="SAM" id="SignalP"/>
    </source>
</evidence>
<keyword evidence="5" id="KW-1185">Reference proteome</keyword>
<keyword evidence="2" id="KW-0732">Signal</keyword>
<dbReference type="Gene3D" id="2.160.20.120">
    <property type="match status" value="1"/>
</dbReference>
<evidence type="ECO:0000313" key="5">
    <source>
        <dbReference type="Proteomes" id="UP000321079"/>
    </source>
</evidence>
<proteinExistence type="predicted"/>
<dbReference type="Pfam" id="PF10988">
    <property type="entry name" value="DUF2807"/>
    <property type="match status" value="1"/>
</dbReference>
<name>A0A511B5H7_9PROT</name>
<dbReference type="Proteomes" id="UP000321079">
    <property type="component" value="Unassembled WGS sequence"/>
</dbReference>
<dbReference type="InterPro" id="IPR021255">
    <property type="entry name" value="DUF2807"/>
</dbReference>
<feature type="signal peptide" evidence="2">
    <location>
        <begin position="1"/>
        <end position="31"/>
    </location>
</feature>
<organism evidence="4 5">
    <name type="scientific">Gluconobacter kanchanaburiensis NBRC 103587</name>
    <dbReference type="NCBI Taxonomy" id="1307948"/>
    <lineage>
        <taxon>Bacteria</taxon>
        <taxon>Pseudomonadati</taxon>
        <taxon>Pseudomonadota</taxon>
        <taxon>Alphaproteobacteria</taxon>
        <taxon>Acetobacterales</taxon>
        <taxon>Acetobacteraceae</taxon>
        <taxon>Gluconobacter</taxon>
    </lineage>
</organism>
<reference evidence="4 5" key="1">
    <citation type="submission" date="2019-07" db="EMBL/GenBank/DDBJ databases">
        <title>Whole genome shotgun sequence of Gluconobacter kanchanaburiensis NBRC 103587.</title>
        <authorList>
            <person name="Hosoyama A."/>
            <person name="Uohara A."/>
            <person name="Ohji S."/>
            <person name="Ichikawa N."/>
        </authorList>
    </citation>
    <scope>NUCLEOTIDE SEQUENCE [LARGE SCALE GENOMIC DNA]</scope>
    <source>
        <strain evidence="4 5">NBRC 103587</strain>
    </source>
</reference>
<evidence type="ECO:0000259" key="3">
    <source>
        <dbReference type="Pfam" id="PF10988"/>
    </source>
</evidence>
<dbReference type="AlphaFoldDB" id="A0A511B5H7"/>
<feature type="chain" id="PRO_5021878459" description="Putative auto-transporter adhesin head GIN domain-containing protein" evidence="2">
    <location>
        <begin position="32"/>
        <end position="474"/>
    </location>
</feature>
<dbReference type="OrthoDB" id="7359894at2"/>
<feature type="compositionally biased region" description="Polar residues" evidence="1">
    <location>
        <begin position="273"/>
        <end position="291"/>
    </location>
</feature>
<gene>
    <name evidence="4" type="ORF">GKA01_08450</name>
</gene>
<dbReference type="EMBL" id="BJVA01000003">
    <property type="protein sequence ID" value="GEK95648.1"/>
    <property type="molecule type" value="Genomic_DNA"/>
</dbReference>
<feature type="domain" description="Putative auto-transporter adhesin head GIN" evidence="3">
    <location>
        <begin position="154"/>
        <end position="259"/>
    </location>
</feature>
<sequence length="474" mass="49800">MSPRPIRRRASRLALCTFLLGSAGMAGSALAAPVAAPSAIPVPPVPPVPPAPPAPRSPLPPVETRTAAATLVIPETCLDHLTVTGGTDARIVAGHGTLDMQEDRLTFTTSAQNCAAQDSAVLMVPAQTNIKIQPPHSHATAYRVSGISGDITATSGSGDLDIDQANSLTLNMEGDGNVSVGLVTGRLAVQSFASGDLDIGNLATSSASFISMSSGDIDVRQGNTDVLTVRDYGSSDIELNATARDADVTLLGSGDITIKKVSEALRKRPLGSGTLSVGETSGARVTTTSAPDGSAILSDATQKILGRLHVQIDNPEAASAASSQTHSRGGSHHSGGHGLIGLLLKIALIVWAVRLFRRYRRTGVLPFRATLDKAAAGYAEGVRSWSQHRAAWRETPAASASAVVKDVLSGFRQPSEPTEDFSRSVPPGHPLARLQDRLARMERRLGLMEQFVTSPNFSLERQFRDLERTNGRRA</sequence>